<dbReference type="GO" id="GO:0047372">
    <property type="term" value="F:monoacylglycerol lipase activity"/>
    <property type="evidence" value="ECO:0007669"/>
    <property type="project" value="TreeGrafter"/>
</dbReference>
<dbReference type="PIRSF" id="PIRSF005211">
    <property type="entry name" value="Ab_hydro_YheT"/>
    <property type="match status" value="1"/>
</dbReference>
<dbReference type="EMBL" id="JAGDFM010000508">
    <property type="protein sequence ID" value="KAG7377575.1"/>
    <property type="molecule type" value="Genomic_DNA"/>
</dbReference>
<dbReference type="InterPro" id="IPR012020">
    <property type="entry name" value="ABHD4"/>
</dbReference>
<feature type="domain" description="AB hydrolase-1" evidence="2">
    <location>
        <begin position="144"/>
        <end position="377"/>
    </location>
</feature>
<accession>A0A8T1V9C3</accession>
<dbReference type="InterPro" id="IPR050960">
    <property type="entry name" value="AB_hydrolase_4_sf"/>
</dbReference>
<dbReference type="OrthoDB" id="247542at2759"/>
<dbReference type="Proteomes" id="UP000694044">
    <property type="component" value="Unassembled WGS sequence"/>
</dbReference>
<feature type="signal peptide" evidence="1">
    <location>
        <begin position="1"/>
        <end position="23"/>
    </location>
</feature>
<dbReference type="InterPro" id="IPR000073">
    <property type="entry name" value="AB_hydrolase_1"/>
</dbReference>
<dbReference type="GO" id="GO:0034338">
    <property type="term" value="F:short-chain carboxylesterase activity"/>
    <property type="evidence" value="ECO:0007669"/>
    <property type="project" value="TreeGrafter"/>
</dbReference>
<dbReference type="PANTHER" id="PTHR10794">
    <property type="entry name" value="ABHYDROLASE DOMAIN-CONTAINING PROTEIN"/>
    <property type="match status" value="1"/>
</dbReference>
<evidence type="ECO:0000313" key="3">
    <source>
        <dbReference type="EMBL" id="KAG7377575.1"/>
    </source>
</evidence>
<dbReference type="AlphaFoldDB" id="A0A8T1V9C3"/>
<reference evidence="3" key="1">
    <citation type="submission" date="2021-02" db="EMBL/GenBank/DDBJ databases">
        <authorList>
            <person name="Palmer J.M."/>
        </authorList>
    </citation>
    <scope>NUCLEOTIDE SEQUENCE</scope>
    <source>
        <strain evidence="3">SCRP734</strain>
    </source>
</reference>
<feature type="chain" id="PRO_5035923044" evidence="1">
    <location>
        <begin position="24"/>
        <end position="422"/>
    </location>
</feature>
<gene>
    <name evidence="3" type="primary">ABHD15</name>
    <name evidence="3" type="ORF">PHYPSEUDO_011427</name>
</gene>
<dbReference type="PANTHER" id="PTHR10794:SF93">
    <property type="entry name" value="SERINE AMINOPEPTIDASE S33 DOMAIN-CONTAINING PROTEIN"/>
    <property type="match status" value="1"/>
</dbReference>
<name>A0A8T1V9C3_9STRA</name>
<protein>
    <submittedName>
        <fullName evidence="3">Alpha/beta hydrolase domain-containing protein 15</fullName>
    </submittedName>
</protein>
<evidence type="ECO:0000256" key="1">
    <source>
        <dbReference type="SAM" id="SignalP"/>
    </source>
</evidence>
<comment type="caution">
    <text evidence="3">The sequence shown here is derived from an EMBL/GenBank/DDBJ whole genome shotgun (WGS) entry which is preliminary data.</text>
</comment>
<keyword evidence="4" id="KW-1185">Reference proteome</keyword>
<dbReference type="Pfam" id="PF00561">
    <property type="entry name" value="Abhydrolase_1"/>
    <property type="match status" value="1"/>
</dbReference>
<proteinExistence type="predicted"/>
<keyword evidence="3" id="KW-0378">Hydrolase</keyword>
<dbReference type="FunFam" id="3.40.50.1820:FF:000502">
    <property type="entry name" value="Predicted protein"/>
    <property type="match status" value="1"/>
</dbReference>
<evidence type="ECO:0000313" key="4">
    <source>
        <dbReference type="Proteomes" id="UP000694044"/>
    </source>
</evidence>
<evidence type="ECO:0000259" key="2">
    <source>
        <dbReference type="Pfam" id="PF00561"/>
    </source>
</evidence>
<organism evidence="3 4">
    <name type="scientific">Phytophthora pseudosyringae</name>
    <dbReference type="NCBI Taxonomy" id="221518"/>
    <lineage>
        <taxon>Eukaryota</taxon>
        <taxon>Sar</taxon>
        <taxon>Stramenopiles</taxon>
        <taxon>Oomycota</taxon>
        <taxon>Peronosporomycetes</taxon>
        <taxon>Peronosporales</taxon>
        <taxon>Peronosporaceae</taxon>
        <taxon>Phytophthora</taxon>
    </lineage>
</organism>
<keyword evidence="1" id="KW-0732">Signal</keyword>
<sequence length="422" mass="46306">MMMAAAAALVSGCALLAARGVVGSRAVTTKRIVAGNSALNEFMADVSEIWQFVPMIPKCLTLFVASHHISPLQALQPMLDRYTPTWWTNGHIQCFLTFLVPQSAVKYKRDVLTLQDGGQASLDWALESCVAMNSPLKDDAPIAIIMHGLVGCSENMRSLCAEALAHGYRPVVFNKRGHGGMKLSTPKLQAFGCVRDLEEALAHVEKSFPDSELYGIGCSAGAGLLCSYLCELGDKSRLRAGVLISPGYNAFDLFCRGKINPVYDFLMTFTLKSFLLRHKSELGAVVDVSAALKATSIREFDQHVYMKMHGYEDLEAYWKVNNPMRDVANLQMPLLCINAMDDPVCTKETIPYHEFRRNPKAMLLATAEGSHCAFYEGNFQLKSWCNGAAMTYLDRLREFNAASDNESLPEASVDAFAAAATA</sequence>